<feature type="compositionally biased region" description="Low complexity" evidence="1">
    <location>
        <begin position="92"/>
        <end position="107"/>
    </location>
</feature>
<dbReference type="AlphaFoldDB" id="A0A7Z2VZ48"/>
<reference evidence="3 4" key="1">
    <citation type="submission" date="2020-04" db="EMBL/GenBank/DDBJ databases">
        <title>Genome sequencing of novel species.</title>
        <authorList>
            <person name="Heo J."/>
            <person name="Kim S.-J."/>
            <person name="Kim J.-S."/>
            <person name="Hong S.-B."/>
            <person name="Kwon S.-W."/>
        </authorList>
    </citation>
    <scope>NUCLEOTIDE SEQUENCE [LARGE SCALE GENOMIC DNA]</scope>
    <source>
        <strain evidence="3 4">GN2-R2</strain>
    </source>
</reference>
<evidence type="ECO:0000313" key="4">
    <source>
        <dbReference type="Proteomes" id="UP000502415"/>
    </source>
</evidence>
<sequence length="196" mass="20417">MIRYWPRPLLAGALLALMLPTQLAHAQYSSWIDEKGTRVFSDRPPPPGTPASRIVKAPRGLQAPAGPDGMAAAAPGSSAGVVAAGDAAAASAGAPTAKAASAPTAAPNKPPSLAEREADFRKRSAERAEQDKKAALEAERKAARAEQCASARDYEAQLTSGARVAHVDANGERAIMSDEEKARQLERVRRAKAACS</sequence>
<proteinExistence type="predicted"/>
<dbReference type="KEGG" id="mfy:HH212_18565"/>
<name>A0A7Z2VZ48_9BURK</name>
<keyword evidence="2" id="KW-0732">Signal</keyword>
<dbReference type="RefSeq" id="WP_170203834.1">
    <property type="nucleotide sequence ID" value="NZ_CP051685.1"/>
</dbReference>
<organism evidence="3 4">
    <name type="scientific">Massilia forsythiae</name>
    <dbReference type="NCBI Taxonomy" id="2728020"/>
    <lineage>
        <taxon>Bacteria</taxon>
        <taxon>Pseudomonadati</taxon>
        <taxon>Pseudomonadota</taxon>
        <taxon>Betaproteobacteria</taxon>
        <taxon>Burkholderiales</taxon>
        <taxon>Oxalobacteraceae</taxon>
        <taxon>Telluria group</taxon>
        <taxon>Massilia</taxon>
    </lineage>
</organism>
<evidence type="ECO:0000256" key="2">
    <source>
        <dbReference type="SAM" id="SignalP"/>
    </source>
</evidence>
<feature type="signal peptide" evidence="2">
    <location>
        <begin position="1"/>
        <end position="26"/>
    </location>
</feature>
<protein>
    <submittedName>
        <fullName evidence="3">DUF4124 domain-containing protein</fullName>
    </submittedName>
</protein>
<feature type="compositionally biased region" description="Low complexity" evidence="1">
    <location>
        <begin position="63"/>
        <end position="76"/>
    </location>
</feature>
<gene>
    <name evidence="3" type="ORF">HH212_18565</name>
</gene>
<feature type="region of interest" description="Disordered" evidence="1">
    <location>
        <begin position="92"/>
        <end position="150"/>
    </location>
</feature>
<dbReference type="EMBL" id="CP051685">
    <property type="protein sequence ID" value="QJE01784.1"/>
    <property type="molecule type" value="Genomic_DNA"/>
</dbReference>
<evidence type="ECO:0000313" key="3">
    <source>
        <dbReference type="EMBL" id="QJE01784.1"/>
    </source>
</evidence>
<dbReference type="Proteomes" id="UP000502415">
    <property type="component" value="Chromosome"/>
</dbReference>
<keyword evidence="4" id="KW-1185">Reference proteome</keyword>
<accession>A0A7Z2VZ48</accession>
<evidence type="ECO:0000256" key="1">
    <source>
        <dbReference type="SAM" id="MobiDB-lite"/>
    </source>
</evidence>
<feature type="chain" id="PRO_5030755336" evidence="2">
    <location>
        <begin position="27"/>
        <end position="196"/>
    </location>
</feature>
<feature type="compositionally biased region" description="Basic and acidic residues" evidence="1">
    <location>
        <begin position="114"/>
        <end position="144"/>
    </location>
</feature>
<feature type="region of interest" description="Disordered" evidence="1">
    <location>
        <begin position="37"/>
        <end position="76"/>
    </location>
</feature>